<name>A0A9D7E2Q3_9PROT</name>
<dbReference type="Proteomes" id="UP000807785">
    <property type="component" value="Unassembled WGS sequence"/>
</dbReference>
<dbReference type="EMBL" id="JADJEV010000003">
    <property type="protein sequence ID" value="MBK6973064.1"/>
    <property type="molecule type" value="Genomic_DNA"/>
</dbReference>
<comment type="caution">
    <text evidence="2">The sequence shown here is derived from an EMBL/GenBank/DDBJ whole genome shotgun (WGS) entry which is preliminary data.</text>
</comment>
<organism evidence="2 3">
    <name type="scientific">Candidatus Methylophosphatis roskildensis</name>
    <dbReference type="NCBI Taxonomy" id="2899263"/>
    <lineage>
        <taxon>Bacteria</taxon>
        <taxon>Pseudomonadati</taxon>
        <taxon>Pseudomonadota</taxon>
        <taxon>Betaproteobacteria</taxon>
        <taxon>Nitrosomonadales</taxon>
        <taxon>Sterolibacteriaceae</taxon>
        <taxon>Candidatus Methylophosphatis</taxon>
    </lineage>
</organism>
<evidence type="ECO:0000313" key="2">
    <source>
        <dbReference type="EMBL" id="MBK6973064.1"/>
    </source>
</evidence>
<dbReference type="InterPro" id="IPR011528">
    <property type="entry name" value="NERD"/>
</dbReference>
<dbReference type="AlphaFoldDB" id="A0A9D7E2Q3"/>
<evidence type="ECO:0000259" key="1">
    <source>
        <dbReference type="Pfam" id="PF08378"/>
    </source>
</evidence>
<gene>
    <name evidence="2" type="ORF">IPH26_09005</name>
</gene>
<evidence type="ECO:0000313" key="3">
    <source>
        <dbReference type="Proteomes" id="UP000807785"/>
    </source>
</evidence>
<accession>A0A9D7E2Q3</accession>
<reference evidence="2" key="1">
    <citation type="submission" date="2020-10" db="EMBL/GenBank/DDBJ databases">
        <title>Connecting structure to function with the recovery of over 1000 high-quality activated sludge metagenome-assembled genomes encoding full-length rRNA genes using long-read sequencing.</title>
        <authorList>
            <person name="Singleton C.M."/>
            <person name="Petriglieri F."/>
            <person name="Kristensen J.M."/>
            <person name="Kirkegaard R.H."/>
            <person name="Michaelsen T.Y."/>
            <person name="Andersen M.H."/>
            <person name="Karst S.M."/>
            <person name="Dueholm M.S."/>
            <person name="Nielsen P.H."/>
            <person name="Albertsen M."/>
        </authorList>
    </citation>
    <scope>NUCLEOTIDE SEQUENCE</scope>
    <source>
        <strain evidence="2">Bjer_18-Q3-R1-45_BAT3C.347</strain>
    </source>
</reference>
<feature type="domain" description="NERD" evidence="1">
    <location>
        <begin position="2"/>
        <end position="107"/>
    </location>
</feature>
<protein>
    <submittedName>
        <fullName evidence="2">NERD domain-containing protein</fullName>
    </submittedName>
</protein>
<dbReference type="Pfam" id="PF08378">
    <property type="entry name" value="NERD"/>
    <property type="match status" value="1"/>
</dbReference>
<sequence length="177" mass="19889">MAQELDQLMRQGAITFHDFPAEQFNIDHVVETRGGVFAVETKSRLKPDRGGGAEDAKVIFDGHALLFPGWHDTTTLEQARRQAVWLGRWLSRAVGSPVEVRPVVALPGWYVERQAKSDVRVINGREAKSLLSGWRGDLLSDETITRIAHQLEERCRNVEPVQFGRARKIGRLVPGRA</sequence>
<proteinExistence type="predicted"/>